<name>A0A268R6L0_SHOCL</name>
<comment type="caution">
    <text evidence="2">The sequence shown here is derived from an EMBL/GenBank/DDBJ whole genome shotgun (WGS) entry which is preliminary data.</text>
</comment>
<dbReference type="Gene3D" id="3.40.50.2300">
    <property type="match status" value="1"/>
</dbReference>
<evidence type="ECO:0000313" key="3">
    <source>
        <dbReference type="Proteomes" id="UP000216133"/>
    </source>
</evidence>
<protein>
    <recommendedName>
        <fullName evidence="4">BMP family ABC transporter substrate-binding protein</fullName>
    </recommendedName>
</protein>
<evidence type="ECO:0008006" key="4">
    <source>
        <dbReference type="Google" id="ProtNLM"/>
    </source>
</evidence>
<dbReference type="EMBL" id="NPBS01000484">
    <property type="protein sequence ID" value="PAF15889.1"/>
    <property type="molecule type" value="Genomic_DNA"/>
</dbReference>
<evidence type="ECO:0000256" key="1">
    <source>
        <dbReference type="SAM" id="SignalP"/>
    </source>
</evidence>
<dbReference type="PROSITE" id="PS51257">
    <property type="entry name" value="PROKAR_LIPOPROTEIN"/>
    <property type="match status" value="1"/>
</dbReference>
<keyword evidence="1" id="KW-0732">Signal</keyword>
<feature type="signal peptide" evidence="1">
    <location>
        <begin position="1"/>
        <end position="19"/>
    </location>
</feature>
<dbReference type="AlphaFoldDB" id="A0A268R6L0"/>
<gene>
    <name evidence="2" type="ORF">CHH61_24135</name>
</gene>
<dbReference type="Proteomes" id="UP000216133">
    <property type="component" value="Unassembled WGS sequence"/>
</dbReference>
<accession>A0A268R6L0</accession>
<organism evidence="2 3">
    <name type="scientific">Shouchella clausii</name>
    <name type="common">Alkalihalobacillus clausii</name>
    <dbReference type="NCBI Taxonomy" id="79880"/>
    <lineage>
        <taxon>Bacteria</taxon>
        <taxon>Bacillati</taxon>
        <taxon>Bacillota</taxon>
        <taxon>Bacilli</taxon>
        <taxon>Bacillales</taxon>
        <taxon>Bacillaceae</taxon>
        <taxon>Shouchella</taxon>
    </lineage>
</organism>
<feature type="non-terminal residue" evidence="2">
    <location>
        <position position="63"/>
    </location>
</feature>
<feature type="chain" id="PRO_5039653481" description="BMP family ABC transporter substrate-binding protein" evidence="1">
    <location>
        <begin position="20"/>
        <end position="63"/>
    </location>
</feature>
<proteinExistence type="predicted"/>
<evidence type="ECO:0000313" key="2">
    <source>
        <dbReference type="EMBL" id="PAF15889.1"/>
    </source>
</evidence>
<reference evidence="2 3" key="1">
    <citation type="submission" date="2017-07" db="EMBL/GenBank/DDBJ databases">
        <title>Isolation and whole genome analysis of endospore-forming bacteria from heroin.</title>
        <authorList>
            <person name="Kalinowski J."/>
            <person name="Ahrens B."/>
            <person name="Al-Dilaimi A."/>
            <person name="Winkler A."/>
            <person name="Wibberg D."/>
            <person name="Schleenbecker U."/>
            <person name="Ruckert C."/>
            <person name="Wolfel R."/>
            <person name="Grass G."/>
        </authorList>
    </citation>
    <scope>NUCLEOTIDE SEQUENCE [LARGE SCALE GENOMIC DNA]</scope>
    <source>
        <strain evidence="2 3">7523-2</strain>
    </source>
</reference>
<sequence>MKKVWKGLLAATLMAGMLAGCSGGSEEASGDKKGTVKIGGIFDLTGGTGDVGTPYAEGEKAFF</sequence>